<accession>A0A369AQ05</accession>
<dbReference type="Proteomes" id="UP000288197">
    <property type="component" value="Unassembled WGS sequence"/>
</dbReference>
<protein>
    <recommendedName>
        <fullName evidence="6">Cell wall-active antibiotics response LiaF-like C-terminal domain-containing protein</fullName>
    </recommendedName>
</protein>
<dbReference type="InterPro" id="IPR024425">
    <property type="entry name" value="LiaF-like_C"/>
</dbReference>
<feature type="transmembrane region" description="Helical" evidence="1">
    <location>
        <begin position="61"/>
        <end position="87"/>
    </location>
</feature>
<gene>
    <name evidence="4" type="ORF">CBF32_12070</name>
</gene>
<reference evidence="4 5" key="1">
    <citation type="submission" date="2017-05" db="EMBL/GenBank/DDBJ databases">
        <title>Vagococcus spp. assemblies.</title>
        <authorList>
            <person name="Gulvik C.A."/>
        </authorList>
    </citation>
    <scope>NUCLEOTIDE SEQUENCE [LARGE SCALE GENOMIC DNA]</scope>
    <source>
        <strain evidence="4 5">NCFB 2497</strain>
    </source>
</reference>
<proteinExistence type="predicted"/>
<dbReference type="InterPro" id="IPR047793">
    <property type="entry name" value="LiaF_C"/>
</dbReference>
<sequence>MESSWRFFIVTELLLLIWAAYLLLGNIPILLFMIFAIINFVYSMKKVHKTSFNHFQKYASLFVIVLCLLSTPVVWLMLVLAVLFVGLKGIEVSGIQLFDNAPWRKKQMKMVKTVASEPKSGRRFSRPWIGNQRFGNDTYEWNDINISVLSGDTIIDLGNTLLPKEDNVVIVRKGFGKTRIIVPTGIGIMLEHSAMIGEVSFEGEHYQLKNESIKIYSDDYDEAARKLKVVTNTLLGDLEVIRV</sequence>
<dbReference type="InterPro" id="IPR016975">
    <property type="entry name" value="Cell_wall_LiaF"/>
</dbReference>
<dbReference type="OrthoDB" id="2351415at2"/>
<keyword evidence="1" id="KW-0812">Transmembrane</keyword>
<dbReference type="GO" id="GO:0016020">
    <property type="term" value="C:membrane"/>
    <property type="evidence" value="ECO:0007669"/>
    <property type="project" value="InterPro"/>
</dbReference>
<name>A0A369AQ05_9ENTE</name>
<feature type="transmembrane region" description="Helical" evidence="1">
    <location>
        <begin position="15"/>
        <end position="41"/>
    </location>
</feature>
<dbReference type="Pfam" id="PF24661">
    <property type="entry name" value="DUF7649"/>
    <property type="match status" value="1"/>
</dbReference>
<keyword evidence="5" id="KW-1185">Reference proteome</keyword>
<dbReference type="PIRSF" id="PIRSF031509">
    <property type="entry name" value="Cell_wall_LiaF/YvqF"/>
    <property type="match status" value="1"/>
</dbReference>
<dbReference type="GeneID" id="63147362"/>
<evidence type="ECO:0000313" key="4">
    <source>
        <dbReference type="EMBL" id="RST99198.1"/>
    </source>
</evidence>
<comment type="caution">
    <text evidence="4">The sequence shown here is derived from an EMBL/GenBank/DDBJ whole genome shotgun (WGS) entry which is preliminary data.</text>
</comment>
<dbReference type="AlphaFoldDB" id="A0A369AQ05"/>
<dbReference type="EMBL" id="NGJX01000016">
    <property type="protein sequence ID" value="RST99198.1"/>
    <property type="molecule type" value="Genomic_DNA"/>
</dbReference>
<feature type="domain" description="Cell wall-active antibiotics response LiaF-like C-terminal" evidence="2">
    <location>
        <begin position="128"/>
        <end position="240"/>
    </location>
</feature>
<dbReference type="InterPro" id="IPR056066">
    <property type="entry name" value="DUF7649"/>
</dbReference>
<dbReference type="Pfam" id="PF09922">
    <property type="entry name" value="LiaF-like_C"/>
    <property type="match status" value="1"/>
</dbReference>
<evidence type="ECO:0000259" key="2">
    <source>
        <dbReference type="Pfam" id="PF09922"/>
    </source>
</evidence>
<dbReference type="RefSeq" id="WP_114290384.1">
    <property type="nucleotide sequence ID" value="NZ_CP081459.1"/>
</dbReference>
<dbReference type="NCBIfam" id="NF040535">
    <property type="entry name" value="LiaF_C_term"/>
    <property type="match status" value="1"/>
</dbReference>
<keyword evidence="1" id="KW-0472">Membrane</keyword>
<evidence type="ECO:0000259" key="3">
    <source>
        <dbReference type="Pfam" id="PF24661"/>
    </source>
</evidence>
<evidence type="ECO:0008006" key="6">
    <source>
        <dbReference type="Google" id="ProtNLM"/>
    </source>
</evidence>
<feature type="domain" description="DUF7649" evidence="3">
    <location>
        <begin position="3"/>
        <end position="88"/>
    </location>
</feature>
<organism evidence="4 5">
    <name type="scientific">Vagococcus fluvialis</name>
    <dbReference type="NCBI Taxonomy" id="2738"/>
    <lineage>
        <taxon>Bacteria</taxon>
        <taxon>Bacillati</taxon>
        <taxon>Bacillota</taxon>
        <taxon>Bacilli</taxon>
        <taxon>Lactobacillales</taxon>
        <taxon>Enterococcaceae</taxon>
        <taxon>Vagococcus</taxon>
    </lineage>
</organism>
<evidence type="ECO:0000313" key="5">
    <source>
        <dbReference type="Proteomes" id="UP000288197"/>
    </source>
</evidence>
<keyword evidence="1" id="KW-1133">Transmembrane helix</keyword>
<evidence type="ECO:0000256" key="1">
    <source>
        <dbReference type="SAM" id="Phobius"/>
    </source>
</evidence>